<evidence type="ECO:0000313" key="2">
    <source>
        <dbReference type="Proteomes" id="UP000664360"/>
    </source>
</evidence>
<proteinExistence type="predicted"/>
<dbReference type="Proteomes" id="UP000664360">
    <property type="component" value="Chromosome"/>
</dbReference>
<name>A0ABZ2SST8_9ENTE</name>
<accession>A0ABZ2SST8</accession>
<evidence type="ECO:0000313" key="1">
    <source>
        <dbReference type="EMBL" id="WYJ78796.1"/>
    </source>
</evidence>
<keyword evidence="2" id="KW-1185">Reference proteome</keyword>
<dbReference type="RefSeq" id="WP_206854040.1">
    <property type="nucleotide sequence ID" value="NZ_CP147250.1"/>
</dbReference>
<gene>
    <name evidence="1" type="ORF">DOK79_000302</name>
</gene>
<organism evidence="1 2">
    <name type="scientific">Candidatus Enterococcus mangumiae</name>
    <dbReference type="NCBI Taxonomy" id="2230878"/>
    <lineage>
        <taxon>Bacteria</taxon>
        <taxon>Bacillati</taxon>
        <taxon>Bacillota</taxon>
        <taxon>Bacilli</taxon>
        <taxon>Lactobacillales</taxon>
        <taxon>Enterococcaceae</taxon>
        <taxon>Enterococcus</taxon>
    </lineage>
</organism>
<sequence>MKRQKIAILGTLLFAVVYFESSVYTHAETIIYDPLNPTEHIQIEPFTPELPVTGEEETEVEQTEQSQDIAIINNDKQEVKKKEENELFYPNLSIPKEKKSPRPKLLDNQNNIISQIASTSRKITLDDDFFSDNHPHNQVMLPQSSGAGSANSENGQLAAMSYLFSGTILYGEKPEGRGNQNVQTIFR</sequence>
<evidence type="ECO:0008006" key="3">
    <source>
        <dbReference type="Google" id="ProtNLM"/>
    </source>
</evidence>
<reference evidence="1 2" key="1">
    <citation type="submission" date="2024-03" db="EMBL/GenBank/DDBJ databases">
        <title>The Genome Sequence of Enterococcus sp. DIV1094.</title>
        <authorList>
            <consortium name="The Broad Institute Genomics Platform"/>
            <consortium name="The Broad Institute Microbial Omics Core"/>
            <consortium name="The Broad Institute Genomic Center for Infectious Diseases"/>
            <person name="Earl A."/>
            <person name="Manson A."/>
            <person name="Gilmore M."/>
            <person name="Schwartman J."/>
            <person name="Shea T."/>
            <person name="Abouelleil A."/>
            <person name="Cao P."/>
            <person name="Chapman S."/>
            <person name="Cusick C."/>
            <person name="Young S."/>
            <person name="Neafsey D."/>
            <person name="Nusbaum C."/>
            <person name="Birren B."/>
        </authorList>
    </citation>
    <scope>NUCLEOTIDE SEQUENCE [LARGE SCALE GENOMIC DNA]</scope>
    <source>
        <strain evidence="1 2">DIV1094</strain>
    </source>
</reference>
<dbReference type="EMBL" id="CP147250">
    <property type="protein sequence ID" value="WYJ78796.1"/>
    <property type="molecule type" value="Genomic_DNA"/>
</dbReference>
<protein>
    <recommendedName>
        <fullName evidence="3">WxL domain-containing protein</fullName>
    </recommendedName>
</protein>